<evidence type="ECO:0000256" key="2">
    <source>
        <dbReference type="ARBA" id="ARBA00022630"/>
    </source>
</evidence>
<dbReference type="PRINTS" id="PR00370">
    <property type="entry name" value="FMOXYGENASE"/>
</dbReference>
<evidence type="ECO:0000313" key="8">
    <source>
        <dbReference type="EMBL" id="CAK9276895.1"/>
    </source>
</evidence>
<proteinExistence type="inferred from homology"/>
<comment type="cofactor">
    <cofactor evidence="6">
        <name>FAD</name>
        <dbReference type="ChEBI" id="CHEBI:57692"/>
    </cofactor>
</comment>
<evidence type="ECO:0000256" key="6">
    <source>
        <dbReference type="RuleBase" id="RU361177"/>
    </source>
</evidence>
<dbReference type="Proteomes" id="UP001497444">
    <property type="component" value="Chromosome 8"/>
</dbReference>
<dbReference type="InterPro" id="IPR000960">
    <property type="entry name" value="Flavin_mOase"/>
</dbReference>
<reference evidence="8" key="1">
    <citation type="submission" date="2024-02" db="EMBL/GenBank/DDBJ databases">
        <authorList>
            <consortium name="ELIXIR-Norway"/>
            <consortium name="Elixir Norway"/>
        </authorList>
    </citation>
    <scope>NUCLEOTIDE SEQUENCE</scope>
</reference>
<dbReference type="Pfam" id="PF19834">
    <property type="entry name" value="DUF6314"/>
    <property type="match status" value="1"/>
</dbReference>
<evidence type="ECO:0000256" key="1">
    <source>
        <dbReference type="ARBA" id="ARBA00009183"/>
    </source>
</evidence>
<keyword evidence="6" id="KW-0503">Monooxygenase</keyword>
<dbReference type="InterPro" id="IPR050346">
    <property type="entry name" value="FMO-like"/>
</dbReference>
<dbReference type="Pfam" id="PF00743">
    <property type="entry name" value="FMO-like"/>
    <property type="match status" value="2"/>
</dbReference>
<dbReference type="Gene3D" id="3.50.50.60">
    <property type="entry name" value="FAD/NAD(P)-binding domain"/>
    <property type="match status" value="1"/>
</dbReference>
<accession>A0ABP0XH42</accession>
<evidence type="ECO:0000313" key="9">
    <source>
        <dbReference type="Proteomes" id="UP001497444"/>
    </source>
</evidence>
<keyword evidence="3 6" id="KW-0274">FAD</keyword>
<comment type="similarity">
    <text evidence="1 6">Belongs to the FMO family.</text>
</comment>
<sequence>MMTMMGAGLSSFAQQQISSSSASVVGGRSLPLSSSSKLVQRRRRRQERSLSIFFSFCLRNVPSPSSSSKCESRLLGILKQKVRTAAIAAAVFVANPTCNQLGGEDIETMETTPTTTAAAAATGDDSRRRGKTVAVIGAGPSGLVTAKCMLEVGLSPTIFDKAPELGGVWNPRVNPFWSSMRTNVSRYACCFSDFLWDSKAATYPTQHEMNDYLHAYAHKFLQPMHFSLSSEVTSVARSGGSDSDNGKWVVQWRSSSSSSSSLEEPKAIEGSPPAAALLSSSQEQMFDFVVFATGFFSIPHIPSIPGLDGFLGEVMHSSNYRSPERFRGKRVVVVGGAASSAEVAADIAVFASEVINTVSRPFWVVPRYIALNPDSDATPFFPLDLVFFRRSTRKSQSEDIFRSEEEVQKANEYFMKLCGDQGILNLEHDTDPPIVAISDTYMELVRSNHITVRRSKVQEVQGRTLILEDHTTIADVDCIIFCTGFLCSMPYLSSELLDSISFDPANQFMPFLLHRSTFHPSLPTSAFVGMYRAPFFGVIELQARWAAAIFSGVLPPVPESVQQEGIAIEKRIRIQTPKPQFPHWDYVGLADGFAADLNVLPSKEWCQKHDIVIPAHYHTGDVAANKAVEILEKACEEFLNGKMVPYSVFRSLAGSWILHRCIENRMDSSQSGTVEGTATFSATDVSHQYLYSEIGELSMQRGHHFRVHRKYVYVYDKDTEQINVFFENEGTRGSFFHSLHFLSPKCSEKGELNEVSGGWKAEGEHLCSEDLYNVLYRFCFRGNQIEKMEISYHVKGPKKDYTSTATYSR</sequence>
<evidence type="ECO:0000256" key="3">
    <source>
        <dbReference type="ARBA" id="ARBA00022827"/>
    </source>
</evidence>
<evidence type="ECO:0000259" key="7">
    <source>
        <dbReference type="Pfam" id="PF19834"/>
    </source>
</evidence>
<name>A0ABP0XH42_9BRYO</name>
<dbReference type="InterPro" id="IPR045632">
    <property type="entry name" value="DUF6314"/>
</dbReference>
<keyword evidence="9" id="KW-1185">Reference proteome</keyword>
<keyword evidence="4" id="KW-0521">NADP</keyword>
<dbReference type="InterPro" id="IPR020946">
    <property type="entry name" value="Flavin_mOase-like"/>
</dbReference>
<evidence type="ECO:0000256" key="5">
    <source>
        <dbReference type="ARBA" id="ARBA00023002"/>
    </source>
</evidence>
<dbReference type="EMBL" id="OZ020103">
    <property type="protein sequence ID" value="CAK9276895.1"/>
    <property type="molecule type" value="Genomic_DNA"/>
</dbReference>
<dbReference type="PANTHER" id="PTHR23023">
    <property type="entry name" value="DIMETHYLANILINE MONOOXYGENASE"/>
    <property type="match status" value="1"/>
</dbReference>
<dbReference type="InterPro" id="IPR036188">
    <property type="entry name" value="FAD/NAD-bd_sf"/>
</dbReference>
<gene>
    <name evidence="8" type="ORF">CSSPJE1EN1_LOCUS22373</name>
</gene>
<dbReference type="SUPFAM" id="SSF51905">
    <property type="entry name" value="FAD/NAD(P)-binding domain"/>
    <property type="match status" value="1"/>
</dbReference>
<evidence type="ECO:0000256" key="4">
    <source>
        <dbReference type="ARBA" id="ARBA00022857"/>
    </source>
</evidence>
<feature type="domain" description="DUF6314" evidence="7">
    <location>
        <begin position="652"/>
        <end position="809"/>
    </location>
</feature>
<organism evidence="8 9">
    <name type="scientific">Sphagnum jensenii</name>
    <dbReference type="NCBI Taxonomy" id="128206"/>
    <lineage>
        <taxon>Eukaryota</taxon>
        <taxon>Viridiplantae</taxon>
        <taxon>Streptophyta</taxon>
        <taxon>Embryophyta</taxon>
        <taxon>Bryophyta</taxon>
        <taxon>Sphagnophytina</taxon>
        <taxon>Sphagnopsida</taxon>
        <taxon>Sphagnales</taxon>
        <taxon>Sphagnaceae</taxon>
        <taxon>Sphagnum</taxon>
    </lineage>
</organism>
<dbReference type="EC" id="1.-.-.-" evidence="6"/>
<keyword evidence="5 6" id="KW-0560">Oxidoreductase</keyword>
<protein>
    <recommendedName>
        <fullName evidence="6">Flavin-containing monooxygenase</fullName>
        <ecNumber evidence="6">1.-.-.-</ecNumber>
    </recommendedName>
</protein>
<keyword evidence="2 6" id="KW-0285">Flavoprotein</keyword>